<accession>D6YSB8</accession>
<dbReference type="KEGG" id="wch:wcw_1618"/>
<feature type="compositionally biased region" description="Basic and acidic residues" evidence="1">
    <location>
        <begin position="346"/>
        <end position="365"/>
    </location>
</feature>
<feature type="compositionally biased region" description="Polar residues" evidence="1">
    <location>
        <begin position="176"/>
        <end position="186"/>
    </location>
</feature>
<dbReference type="Proteomes" id="UP000001505">
    <property type="component" value="Chromosome"/>
</dbReference>
<evidence type="ECO:0000313" key="2">
    <source>
        <dbReference type="EMBL" id="ADI38963.1"/>
    </source>
</evidence>
<proteinExistence type="predicted"/>
<gene>
    <name evidence="2" type="ordered locus">wcw_1618</name>
</gene>
<dbReference type="EMBL" id="CP001928">
    <property type="protein sequence ID" value="ADI38963.1"/>
    <property type="molecule type" value="Genomic_DNA"/>
</dbReference>
<dbReference type="RefSeq" id="WP_013182669.1">
    <property type="nucleotide sequence ID" value="NC_014225.1"/>
</dbReference>
<feature type="compositionally biased region" description="Basic and acidic residues" evidence="1">
    <location>
        <begin position="14"/>
        <end position="68"/>
    </location>
</feature>
<organism evidence="2 3">
    <name type="scientific">Waddlia chondrophila (strain ATCC VR-1470 / WSU 86-1044)</name>
    <dbReference type="NCBI Taxonomy" id="716544"/>
    <lineage>
        <taxon>Bacteria</taxon>
        <taxon>Pseudomonadati</taxon>
        <taxon>Chlamydiota</taxon>
        <taxon>Chlamydiia</taxon>
        <taxon>Parachlamydiales</taxon>
        <taxon>Waddliaceae</taxon>
        <taxon>Waddlia</taxon>
    </lineage>
</organism>
<feature type="region of interest" description="Disordered" evidence="1">
    <location>
        <begin position="337"/>
        <end position="372"/>
    </location>
</feature>
<feature type="region of interest" description="Disordered" evidence="1">
    <location>
        <begin position="176"/>
        <end position="203"/>
    </location>
</feature>
<sequence>MTDRTQNLSFNPNKPEDLKTEKSTPTPRKDKKDFKKIFGEEEQEGQGRPKNREFSGKPETKDSDSAYEDVELKLEAYDQKPKTKGLSLFDIASTPVEKEEAVESQASEGLPLSDMPEDLQKESLSALFKGYGTKEKLAMIQKEVKELPNQPVDVQIEALKKKETLVEGLGGNRTISALSTANTPQDDLQKPLEKAPENREKTDAFPREQVDLAAINPAAGTLATAPVAQTQKVEPPPIRAQELQEVVDQIVSKLYTLSSEGKTDTLIQLKHPPLFEGSSVVIRSFDSAKGEFNITFENLTQAAKQMLDMQENQNSLRLALEQKGYTVHILTATTLSETTQIVESQDDGRERHENNDESSRERQQQEQEEETT</sequence>
<evidence type="ECO:0000313" key="3">
    <source>
        <dbReference type="Proteomes" id="UP000001505"/>
    </source>
</evidence>
<dbReference type="STRING" id="716544.wcw_1618"/>
<feature type="region of interest" description="Disordered" evidence="1">
    <location>
        <begin position="1"/>
        <end position="68"/>
    </location>
</feature>
<reference evidence="2 3" key="1">
    <citation type="journal article" date="2010" name="PLoS ONE">
        <title>The Waddlia genome: a window into chlamydial biology.</title>
        <authorList>
            <person name="Bertelli C."/>
            <person name="Collyn F."/>
            <person name="Croxatto A."/>
            <person name="Ruckert C."/>
            <person name="Polkinghorne A."/>
            <person name="Kebbi-Beghdadi C."/>
            <person name="Goesmann A."/>
            <person name="Vaughan L."/>
            <person name="Greub G."/>
        </authorList>
    </citation>
    <scope>NUCLEOTIDE SEQUENCE [LARGE SCALE GENOMIC DNA]</scope>
    <source>
        <strain evidence="3">ATCC VR-1470 / WSU 86-1044</strain>
    </source>
</reference>
<name>D6YSB8_WADCW</name>
<feature type="compositionally biased region" description="Polar residues" evidence="1">
    <location>
        <begin position="1"/>
        <end position="12"/>
    </location>
</feature>
<keyword evidence="3" id="KW-1185">Reference proteome</keyword>
<dbReference type="HOGENOM" id="CLU_743840_0_0_0"/>
<evidence type="ECO:0000256" key="1">
    <source>
        <dbReference type="SAM" id="MobiDB-lite"/>
    </source>
</evidence>
<dbReference type="eggNOG" id="ENOG5033588">
    <property type="taxonomic scope" value="Bacteria"/>
</dbReference>
<dbReference type="AlphaFoldDB" id="D6YSB8"/>
<protein>
    <submittedName>
        <fullName evidence="2">Uncharacterized protein</fullName>
    </submittedName>
</protein>
<dbReference type="OrthoDB" id="22154at2"/>
<feature type="compositionally biased region" description="Basic and acidic residues" evidence="1">
    <location>
        <begin position="187"/>
        <end position="203"/>
    </location>
</feature>